<dbReference type="EMBL" id="FLQZ01000182">
    <property type="protein sequence ID" value="SBT15850.1"/>
    <property type="molecule type" value="Genomic_DNA"/>
</dbReference>
<evidence type="ECO:0000313" key="2">
    <source>
        <dbReference type="Proteomes" id="UP000092819"/>
    </source>
</evidence>
<accession>A0A1C3JKZ8</accession>
<name>A0A1C3JKZ8_9VIBR</name>
<dbReference type="Proteomes" id="UP000092819">
    <property type="component" value="Unassembled WGS sequence"/>
</dbReference>
<proteinExistence type="predicted"/>
<protein>
    <submittedName>
        <fullName evidence="1">Uncharacterized protein</fullName>
    </submittedName>
</protein>
<gene>
    <name evidence="1" type="ORF">VCE7224_04661</name>
</gene>
<reference evidence="2" key="1">
    <citation type="submission" date="2016-06" db="EMBL/GenBank/DDBJ databases">
        <authorList>
            <person name="Rodrigo-Torres L."/>
            <person name="Arahal D.R."/>
        </authorList>
    </citation>
    <scope>NUCLEOTIDE SEQUENCE [LARGE SCALE GENOMIC DNA]</scope>
    <source>
        <strain evidence="2">CECT 7224</strain>
    </source>
</reference>
<keyword evidence="2" id="KW-1185">Reference proteome</keyword>
<sequence length="46" mass="5299">MAKDLFSSLDLNLLRTKTCLEETKSTAFKLRLVWQVMTVQKLAQAK</sequence>
<dbReference type="AlphaFoldDB" id="A0A1C3JKZ8"/>
<organism evidence="1 2">
    <name type="scientific">Vibrio celticus</name>
    <dbReference type="NCBI Taxonomy" id="446372"/>
    <lineage>
        <taxon>Bacteria</taxon>
        <taxon>Pseudomonadati</taxon>
        <taxon>Pseudomonadota</taxon>
        <taxon>Gammaproteobacteria</taxon>
        <taxon>Vibrionales</taxon>
        <taxon>Vibrionaceae</taxon>
        <taxon>Vibrio</taxon>
    </lineage>
</organism>
<evidence type="ECO:0000313" key="1">
    <source>
        <dbReference type="EMBL" id="SBT15850.1"/>
    </source>
</evidence>